<dbReference type="Pfam" id="PF25137">
    <property type="entry name" value="ADH_Fe_C"/>
    <property type="match status" value="1"/>
</dbReference>
<dbReference type="Gene3D" id="3.40.50.1970">
    <property type="match status" value="1"/>
</dbReference>
<dbReference type="RefSeq" id="WP_148395568.1">
    <property type="nucleotide sequence ID" value="NZ_JAJAGH010000001.1"/>
</dbReference>
<dbReference type="GO" id="GO:0046872">
    <property type="term" value="F:metal ion binding"/>
    <property type="evidence" value="ECO:0007669"/>
    <property type="project" value="InterPro"/>
</dbReference>
<dbReference type="GO" id="GO:0004022">
    <property type="term" value="F:alcohol dehydrogenase (NAD+) activity"/>
    <property type="evidence" value="ECO:0007669"/>
    <property type="project" value="TreeGrafter"/>
</dbReference>
<evidence type="ECO:0000256" key="3">
    <source>
        <dbReference type="ARBA" id="ARBA00023027"/>
    </source>
</evidence>
<gene>
    <name evidence="6" type="ORF">OBO34_10400</name>
</gene>
<dbReference type="Pfam" id="PF00465">
    <property type="entry name" value="Fe-ADH"/>
    <property type="match status" value="1"/>
</dbReference>
<evidence type="ECO:0000313" key="7">
    <source>
        <dbReference type="Proteomes" id="UP001065549"/>
    </source>
</evidence>
<dbReference type="SUPFAM" id="SSF56796">
    <property type="entry name" value="Dehydroquinate synthase-like"/>
    <property type="match status" value="1"/>
</dbReference>
<dbReference type="FunFam" id="3.40.50.1970:FF:000003">
    <property type="entry name" value="Alcohol dehydrogenase, iron-containing"/>
    <property type="match status" value="1"/>
</dbReference>
<comment type="similarity">
    <text evidence="1">Belongs to the iron-containing alcohol dehydrogenase family.</text>
</comment>
<feature type="domain" description="Fe-containing alcohol dehydrogenase-like C-terminal" evidence="5">
    <location>
        <begin position="188"/>
        <end position="382"/>
    </location>
</feature>
<evidence type="ECO:0000256" key="1">
    <source>
        <dbReference type="ARBA" id="ARBA00007358"/>
    </source>
</evidence>
<keyword evidence="7" id="KW-1185">Reference proteome</keyword>
<comment type="caution">
    <text evidence="6">The sequence shown here is derived from an EMBL/GenBank/DDBJ whole genome shotgun (WGS) entry which is preliminary data.</text>
</comment>
<evidence type="ECO:0000256" key="2">
    <source>
        <dbReference type="ARBA" id="ARBA00023002"/>
    </source>
</evidence>
<keyword evidence="3" id="KW-0520">NAD</keyword>
<organism evidence="6 7">
    <name type="scientific">Hominibacterium faecale</name>
    <dbReference type="NCBI Taxonomy" id="2839743"/>
    <lineage>
        <taxon>Bacteria</taxon>
        <taxon>Bacillati</taxon>
        <taxon>Bacillota</taxon>
        <taxon>Clostridia</taxon>
        <taxon>Peptostreptococcales</taxon>
        <taxon>Anaerovoracaceae</taxon>
        <taxon>Hominibacterium</taxon>
    </lineage>
</organism>
<dbReference type="PANTHER" id="PTHR11496">
    <property type="entry name" value="ALCOHOL DEHYDROGENASE"/>
    <property type="match status" value="1"/>
</dbReference>
<feature type="domain" description="Alcohol dehydrogenase iron-type/glycerol dehydrogenase GldA" evidence="4">
    <location>
        <begin position="10"/>
        <end position="177"/>
    </location>
</feature>
<dbReference type="InterPro" id="IPR039697">
    <property type="entry name" value="Alcohol_dehydrogenase_Fe"/>
</dbReference>
<name>A0A9J6QTA8_9FIRM</name>
<dbReference type="AlphaFoldDB" id="A0A9J6QTA8"/>
<dbReference type="FunFam" id="1.20.1090.10:FF:000001">
    <property type="entry name" value="Aldehyde-alcohol dehydrogenase"/>
    <property type="match status" value="1"/>
</dbReference>
<evidence type="ECO:0000259" key="5">
    <source>
        <dbReference type="Pfam" id="PF25137"/>
    </source>
</evidence>
<protein>
    <submittedName>
        <fullName evidence="6">Iron-containing alcohol dehydrogenase</fullName>
    </submittedName>
</protein>
<sequence length="386" mass="41550">MDMREFFHATKVVSGAGSVKNVGQETLALGGKKVLIITDGFLAASPIMEKVTASLKESSIEYIVYDQVRPNPRTTDCDTTAEMAKAEGVDVIIGLGGGSSMDQAKATAALVTNGGKCVDWDYVELKEYMLPVICIPTTSGTGSEVTFVAVITDEERKYKMSVFDPIKLRPSVAIADPELLTSLPPSLTASTGIDALTHAIEAYTCKVSQPITDALALYAIDVISKNIVQAVEDGSNLEVRYNMLMGSLIAGMAFINSNVGAVHAISETVGGWYDTPHGVGNSIFLPYIMEYNIPANPEKFATVARYLGVDPEGKTTEELALAGVEKVKELNAKVKIPKLIELDYIKEENFRAIAERSAENALSQDNARDIDADGYMSVILKAYRGN</sequence>
<dbReference type="InterPro" id="IPR056798">
    <property type="entry name" value="ADH_Fe_C"/>
</dbReference>
<keyword evidence="2" id="KW-0560">Oxidoreductase</keyword>
<dbReference type="CDD" id="cd08551">
    <property type="entry name" value="Fe-ADH"/>
    <property type="match status" value="1"/>
</dbReference>
<dbReference type="PROSITE" id="PS00913">
    <property type="entry name" value="ADH_IRON_1"/>
    <property type="match status" value="1"/>
</dbReference>
<evidence type="ECO:0000313" key="6">
    <source>
        <dbReference type="EMBL" id="MCU7378764.1"/>
    </source>
</evidence>
<dbReference type="InterPro" id="IPR018211">
    <property type="entry name" value="ADH_Fe_CS"/>
</dbReference>
<evidence type="ECO:0000259" key="4">
    <source>
        <dbReference type="Pfam" id="PF00465"/>
    </source>
</evidence>
<dbReference type="InterPro" id="IPR001670">
    <property type="entry name" value="ADH_Fe/GldA"/>
</dbReference>
<proteinExistence type="inferred from homology"/>
<reference evidence="6" key="1">
    <citation type="submission" date="2022-09" db="EMBL/GenBank/DDBJ databases">
        <title>Culturomic study of gut microbiota in children with autism spectrum disorder.</title>
        <authorList>
            <person name="Efimov B.A."/>
            <person name="Chaplin A.V."/>
            <person name="Sokolova S.R."/>
            <person name="Pikina A.P."/>
            <person name="Korzhanova M."/>
            <person name="Belova V."/>
            <person name="Korostin D."/>
        </authorList>
    </citation>
    <scope>NUCLEOTIDE SEQUENCE</scope>
    <source>
        <strain evidence="6">ASD5510</strain>
    </source>
</reference>
<dbReference type="EMBL" id="JAOSHN010000004">
    <property type="protein sequence ID" value="MCU7378764.1"/>
    <property type="molecule type" value="Genomic_DNA"/>
</dbReference>
<accession>A0A9J6QTA8</accession>
<dbReference type="Gene3D" id="1.20.1090.10">
    <property type="entry name" value="Dehydroquinate synthase-like - alpha domain"/>
    <property type="match status" value="1"/>
</dbReference>
<dbReference type="Proteomes" id="UP001065549">
    <property type="component" value="Unassembled WGS sequence"/>
</dbReference>
<dbReference type="PANTHER" id="PTHR11496:SF102">
    <property type="entry name" value="ALCOHOL DEHYDROGENASE 4"/>
    <property type="match status" value="1"/>
</dbReference>